<dbReference type="InterPro" id="IPR051564">
    <property type="entry name" value="LRR_receptor-like_kinase"/>
</dbReference>
<protein>
    <recommendedName>
        <fullName evidence="1">Protein kinase domain-containing protein</fullName>
    </recommendedName>
</protein>
<keyword evidence="3" id="KW-1185">Reference proteome</keyword>
<dbReference type="InterPro" id="IPR000719">
    <property type="entry name" value="Prot_kinase_dom"/>
</dbReference>
<organism evidence="2 3">
    <name type="scientific">Eragrostis curvula</name>
    <name type="common">weeping love grass</name>
    <dbReference type="NCBI Taxonomy" id="38414"/>
    <lineage>
        <taxon>Eukaryota</taxon>
        <taxon>Viridiplantae</taxon>
        <taxon>Streptophyta</taxon>
        <taxon>Embryophyta</taxon>
        <taxon>Tracheophyta</taxon>
        <taxon>Spermatophyta</taxon>
        <taxon>Magnoliopsida</taxon>
        <taxon>Liliopsida</taxon>
        <taxon>Poales</taxon>
        <taxon>Poaceae</taxon>
        <taxon>PACMAD clade</taxon>
        <taxon>Chloridoideae</taxon>
        <taxon>Eragrostideae</taxon>
        <taxon>Eragrostidinae</taxon>
        <taxon>Eragrostis</taxon>
    </lineage>
</organism>
<feature type="domain" description="Protein kinase" evidence="1">
    <location>
        <begin position="1"/>
        <end position="165"/>
    </location>
</feature>
<dbReference type="Gramene" id="TVU33290">
    <property type="protein sequence ID" value="TVU33290"/>
    <property type="gene ID" value="EJB05_25083"/>
</dbReference>
<dbReference type="AlphaFoldDB" id="A0A5J9VEI6"/>
<reference evidence="2 3" key="1">
    <citation type="journal article" date="2019" name="Sci. Rep.">
        <title>A high-quality genome of Eragrostis curvula grass provides insights into Poaceae evolution and supports new strategies to enhance forage quality.</title>
        <authorList>
            <person name="Carballo J."/>
            <person name="Santos B.A.C.M."/>
            <person name="Zappacosta D."/>
            <person name="Garbus I."/>
            <person name="Selva J.P."/>
            <person name="Gallo C.A."/>
            <person name="Diaz A."/>
            <person name="Albertini E."/>
            <person name="Caccamo M."/>
            <person name="Echenique V."/>
        </authorList>
    </citation>
    <scope>NUCLEOTIDE SEQUENCE [LARGE SCALE GENOMIC DNA]</scope>
    <source>
        <strain evidence="3">cv. Victoria</strain>
        <tissue evidence="2">Leaf</tissue>
    </source>
</reference>
<dbReference type="GO" id="GO:0004672">
    <property type="term" value="F:protein kinase activity"/>
    <property type="evidence" value="ECO:0007669"/>
    <property type="project" value="InterPro"/>
</dbReference>
<dbReference type="GO" id="GO:0016020">
    <property type="term" value="C:membrane"/>
    <property type="evidence" value="ECO:0007669"/>
    <property type="project" value="TreeGrafter"/>
</dbReference>
<accession>A0A5J9VEI6</accession>
<dbReference type="Proteomes" id="UP000324897">
    <property type="component" value="Chromosome 1"/>
</dbReference>
<dbReference type="PANTHER" id="PTHR48055">
    <property type="entry name" value="LEUCINE-RICH REPEAT RECEPTOR PROTEIN KINASE EMS1"/>
    <property type="match status" value="1"/>
</dbReference>
<dbReference type="Gene3D" id="1.10.510.10">
    <property type="entry name" value="Transferase(Phosphotransferase) domain 1"/>
    <property type="match status" value="1"/>
</dbReference>
<comment type="caution">
    <text evidence="2">The sequence shown here is derived from an EMBL/GenBank/DDBJ whole genome shotgun (WGS) entry which is preliminary data.</text>
</comment>
<dbReference type="EMBL" id="RWGY01000011">
    <property type="protein sequence ID" value="TVU33290.1"/>
    <property type="molecule type" value="Genomic_DNA"/>
</dbReference>
<dbReference type="InterPro" id="IPR011009">
    <property type="entry name" value="Kinase-like_dom_sf"/>
</dbReference>
<evidence type="ECO:0000259" key="1">
    <source>
        <dbReference type="PROSITE" id="PS50011"/>
    </source>
</evidence>
<dbReference type="PROSITE" id="PS50011">
    <property type="entry name" value="PROTEIN_KINASE_DOM"/>
    <property type="match status" value="1"/>
</dbReference>
<dbReference type="GO" id="GO:0005524">
    <property type="term" value="F:ATP binding"/>
    <property type="evidence" value="ECO:0007669"/>
    <property type="project" value="InterPro"/>
</dbReference>
<name>A0A5J9VEI6_9POAL</name>
<proteinExistence type="predicted"/>
<evidence type="ECO:0000313" key="3">
    <source>
        <dbReference type="Proteomes" id="UP000324897"/>
    </source>
</evidence>
<evidence type="ECO:0000313" key="2">
    <source>
        <dbReference type="EMBL" id="TVU33290.1"/>
    </source>
</evidence>
<dbReference type="PANTHER" id="PTHR48055:SF54">
    <property type="entry name" value="PROTEIN KINASE DOMAIN-CONTAINING PROTEIN"/>
    <property type="match status" value="1"/>
</dbReference>
<dbReference type="OrthoDB" id="672733at2759"/>
<feature type="non-terminal residue" evidence="2">
    <location>
        <position position="1"/>
    </location>
</feature>
<dbReference type="SUPFAM" id="SSF56112">
    <property type="entry name" value="Protein kinase-like (PK-like)"/>
    <property type="match status" value="1"/>
</dbReference>
<dbReference type="Pfam" id="PF00069">
    <property type="entry name" value="Pkinase"/>
    <property type="match status" value="1"/>
</dbReference>
<gene>
    <name evidence="2" type="ORF">EJB05_25083</name>
</gene>
<sequence>MVRSYTLRGLLRVSQMVERMVGWSRILVLERRLGASSRYARPAVKKIGNAGKADANLEKEFEAEVKSLGGLRHRRRRGQSAGAPLDWSTIRLRIAVDVATGLYMHQNFTRPFIHRNVKCSNILLDRGFRAKIADFGLARVLAKSGESEWASTICGTFGYMPPGHN</sequence>